<evidence type="ECO:0000313" key="2">
    <source>
        <dbReference type="Proteomes" id="UP000815325"/>
    </source>
</evidence>
<accession>A0ABQ7FZS5</accession>
<feature type="non-terminal residue" evidence="1">
    <location>
        <position position="110"/>
    </location>
</feature>
<organism evidence="1 2">
    <name type="scientific">Dunaliella salina</name>
    <name type="common">Green alga</name>
    <name type="synonym">Protococcus salinus</name>
    <dbReference type="NCBI Taxonomy" id="3046"/>
    <lineage>
        <taxon>Eukaryota</taxon>
        <taxon>Viridiplantae</taxon>
        <taxon>Chlorophyta</taxon>
        <taxon>core chlorophytes</taxon>
        <taxon>Chlorophyceae</taxon>
        <taxon>CS clade</taxon>
        <taxon>Chlamydomonadales</taxon>
        <taxon>Dunaliellaceae</taxon>
        <taxon>Dunaliella</taxon>
    </lineage>
</organism>
<comment type="caution">
    <text evidence="1">The sequence shown here is derived from an EMBL/GenBank/DDBJ whole genome shotgun (WGS) entry which is preliminary data.</text>
</comment>
<sequence>MAIKAECKAKNDFRKGLQGCNQRLRGIIGIYDIAAILLEKGMAKKAKDKEVSGGKCMAPKMESLDNLKGFSAGQMKAKFSQMRIPWPTGMEKGELAELLHEKLSIAAASQ</sequence>
<proteinExistence type="predicted"/>
<keyword evidence="2" id="KW-1185">Reference proteome</keyword>
<reference evidence="1" key="1">
    <citation type="submission" date="2017-08" db="EMBL/GenBank/DDBJ databases">
        <authorList>
            <person name="Polle J.E."/>
            <person name="Barry K."/>
            <person name="Cushman J."/>
            <person name="Schmutz J."/>
            <person name="Tran D."/>
            <person name="Hathwaick L.T."/>
            <person name="Yim W.C."/>
            <person name="Jenkins J."/>
            <person name="Mckie-Krisberg Z.M."/>
            <person name="Prochnik S."/>
            <person name="Lindquist E."/>
            <person name="Dockter R.B."/>
            <person name="Adam C."/>
            <person name="Molina H."/>
            <person name="Bunkerborg J."/>
            <person name="Jin E."/>
            <person name="Buchheim M."/>
            <person name="Magnuson J."/>
        </authorList>
    </citation>
    <scope>NUCLEOTIDE SEQUENCE</scope>
    <source>
        <strain evidence="1">CCAP 19/18</strain>
    </source>
</reference>
<name>A0ABQ7FZS5_DUNSA</name>
<dbReference type="EMBL" id="MU070413">
    <property type="protein sequence ID" value="KAF5827845.1"/>
    <property type="molecule type" value="Genomic_DNA"/>
</dbReference>
<gene>
    <name evidence="1" type="ORF">DUNSADRAFT_18621</name>
</gene>
<evidence type="ECO:0008006" key="3">
    <source>
        <dbReference type="Google" id="ProtNLM"/>
    </source>
</evidence>
<dbReference type="Proteomes" id="UP000815325">
    <property type="component" value="Unassembled WGS sequence"/>
</dbReference>
<protein>
    <recommendedName>
        <fullName evidence="3">Encoded protein</fullName>
    </recommendedName>
</protein>
<evidence type="ECO:0000313" key="1">
    <source>
        <dbReference type="EMBL" id="KAF5827845.1"/>
    </source>
</evidence>